<accession>A0A075PAP6</accession>
<dbReference type="RefSeq" id="WP_044058410.1">
    <property type="nucleotide sequence ID" value="NZ_CBCSKJ010000004.1"/>
</dbReference>
<dbReference type="GeneID" id="78256764"/>
<dbReference type="Proteomes" id="UP000056090">
    <property type="component" value="Chromosome"/>
</dbReference>
<dbReference type="AlphaFoldDB" id="A0A075PAP6"/>
<dbReference type="KEGG" id="aal:EP13_17965"/>
<protein>
    <recommendedName>
        <fullName evidence="3">Anti-sigma factor</fullName>
    </recommendedName>
</protein>
<sequence>MITDDMLSAFLDNALSAGDMERVRDAMAQDLAVADRLAELAQVDMVVKKAADVATRRPLPAAVVHLLGQHSMDATHGNNTKHAQVTRKELPFADTERQFDGSATLKHIGMRPTKRKSWTFPLAMAASLAVVAGLSFFQLDSKESQQSSYWANVSEALNTVHSGTTITLASGKRITPQLSFEDTQHNYCRQAQVQSNDELNVMIACKNKQGNWQLKATETFLVSPMRGEYQTASASNVFENELDKMMLSLPLNHQQEQQAIKQQWQVVSTAEGEFHEN</sequence>
<evidence type="ECO:0000313" key="1">
    <source>
        <dbReference type="EMBL" id="AIG00413.1"/>
    </source>
</evidence>
<name>A0A075PAP6_9ALTE</name>
<evidence type="ECO:0000313" key="2">
    <source>
        <dbReference type="Proteomes" id="UP000056090"/>
    </source>
</evidence>
<proteinExistence type="predicted"/>
<dbReference type="eggNOG" id="COG4520">
    <property type="taxonomic scope" value="Bacteria"/>
</dbReference>
<evidence type="ECO:0008006" key="3">
    <source>
        <dbReference type="Google" id="ProtNLM"/>
    </source>
</evidence>
<organism evidence="1 2">
    <name type="scientific">Alteromonas australica</name>
    <dbReference type="NCBI Taxonomy" id="589873"/>
    <lineage>
        <taxon>Bacteria</taxon>
        <taxon>Pseudomonadati</taxon>
        <taxon>Pseudomonadota</taxon>
        <taxon>Gammaproteobacteria</taxon>
        <taxon>Alteromonadales</taxon>
        <taxon>Alteromonadaceae</taxon>
        <taxon>Alteromonas/Salinimonas group</taxon>
        <taxon>Alteromonas</taxon>
    </lineage>
</organism>
<reference evidence="1 2" key="1">
    <citation type="submission" date="2014-06" db="EMBL/GenBank/DDBJ databases">
        <title>Genomes of Alteromonas australica, a world apart.</title>
        <authorList>
            <person name="Gonzaga A."/>
            <person name="Lopez-Perez M."/>
            <person name="Rodriguez-Valera F."/>
        </authorList>
    </citation>
    <scope>NUCLEOTIDE SEQUENCE [LARGE SCALE GENOMIC DNA]</scope>
    <source>
        <strain evidence="1 2">H 17</strain>
    </source>
</reference>
<gene>
    <name evidence="1" type="ORF">EP13_17965</name>
</gene>
<keyword evidence="2" id="KW-1185">Reference proteome</keyword>
<dbReference type="EMBL" id="CP008849">
    <property type="protein sequence ID" value="AIG00413.1"/>
    <property type="molecule type" value="Genomic_DNA"/>
</dbReference>